<comment type="caution">
    <text evidence="5">The sequence shown here is derived from an EMBL/GenBank/DDBJ whole genome shotgun (WGS) entry which is preliminary data.</text>
</comment>
<evidence type="ECO:0000256" key="4">
    <source>
        <dbReference type="ARBA" id="ARBA00039977"/>
    </source>
</evidence>
<sequence>MINPLNKPVLGTRLMNSVFFPNIKLQVIRNSGKTFENTNKIMFKTDCSVGKTDIKTYMKALYDVNVDKVNTINVQGRIKSKTKGLQKRSKLNSKYKTPDYKKAIITVDPSLRAQLSRGKN</sequence>
<dbReference type="GO" id="GO:0003735">
    <property type="term" value="F:structural constituent of ribosome"/>
    <property type="evidence" value="ECO:0000318"/>
    <property type="project" value="GO_Central"/>
</dbReference>
<dbReference type="RefSeq" id="XP_643479.1">
    <property type="nucleotide sequence ID" value="XM_638387.1"/>
</dbReference>
<dbReference type="FunCoup" id="Q86HC7">
    <property type="interactions" value="110"/>
</dbReference>
<dbReference type="STRING" id="44689.Q86HC7"/>
<dbReference type="GO" id="GO:0032543">
    <property type="term" value="P:mitochondrial translation"/>
    <property type="evidence" value="ECO:0000318"/>
    <property type="project" value="GO_Central"/>
</dbReference>
<dbReference type="EMBL" id="AAFI02000013">
    <property type="protein sequence ID" value="EAL69587.1"/>
    <property type="molecule type" value="Genomic_DNA"/>
</dbReference>
<proteinExistence type="inferred from homology"/>
<dbReference type="GeneID" id="8620060"/>
<comment type="similarity">
    <text evidence="1">Belongs to the universal ribosomal protein uL23 family.</text>
</comment>
<dbReference type="VEuPathDB" id="AmoebaDB:DDB_G0275673"/>
<dbReference type="InterPro" id="IPR012678">
    <property type="entry name" value="Ribosomal_uL23/eL15/eS24_sf"/>
</dbReference>
<dbReference type="eggNOG" id="ENOG502SBX2">
    <property type="taxonomic scope" value="Eukaryota"/>
</dbReference>
<dbReference type="Proteomes" id="UP000002195">
    <property type="component" value="Unassembled WGS sequence"/>
</dbReference>
<organism evidence="5 6">
    <name type="scientific">Dictyostelium discoideum</name>
    <name type="common">Social amoeba</name>
    <dbReference type="NCBI Taxonomy" id="44689"/>
    <lineage>
        <taxon>Eukaryota</taxon>
        <taxon>Amoebozoa</taxon>
        <taxon>Evosea</taxon>
        <taxon>Eumycetozoa</taxon>
        <taxon>Dictyostelia</taxon>
        <taxon>Dictyosteliales</taxon>
        <taxon>Dictyosteliaceae</taxon>
        <taxon>Dictyostelium</taxon>
    </lineage>
</organism>
<dbReference type="SMR" id="Q86HC7"/>
<dbReference type="InParanoid" id="Q86HC7"/>
<dbReference type="PaxDb" id="44689-DDB0167260"/>
<evidence type="ECO:0000313" key="5">
    <source>
        <dbReference type="EMBL" id="EAL69587.1"/>
    </source>
</evidence>
<gene>
    <name evidence="5" type="ORF">DDB_G0275673</name>
</gene>
<keyword evidence="3" id="KW-0687">Ribonucleoprotein</keyword>
<name>Q86HC7_DICDI</name>
<dbReference type="PhylomeDB" id="Q86HC7"/>
<accession>Q86HC7</accession>
<dbReference type="KEGG" id="ddi:DDB_G0275673"/>
<dbReference type="HOGENOM" id="CLU_2054089_0_0_1"/>
<keyword evidence="6" id="KW-1185">Reference proteome</keyword>
<dbReference type="SUPFAM" id="SSF54189">
    <property type="entry name" value="Ribosomal proteins S24e, L23 and L15e"/>
    <property type="match status" value="1"/>
</dbReference>
<evidence type="ECO:0000313" key="6">
    <source>
        <dbReference type="Proteomes" id="UP000002195"/>
    </source>
</evidence>
<evidence type="ECO:0000256" key="1">
    <source>
        <dbReference type="ARBA" id="ARBA00006700"/>
    </source>
</evidence>
<dbReference type="InterPro" id="IPR012677">
    <property type="entry name" value="Nucleotide-bd_a/b_plait_sf"/>
</dbReference>
<dbReference type="PANTHER" id="PTHR12059">
    <property type="entry name" value="RIBOSOMAL PROTEIN L23-RELATED"/>
    <property type="match status" value="1"/>
</dbReference>
<dbReference type="GO" id="GO:0005762">
    <property type="term" value="C:mitochondrial large ribosomal subunit"/>
    <property type="evidence" value="ECO:0000318"/>
    <property type="project" value="GO_Central"/>
</dbReference>
<dbReference type="Pfam" id="PF00276">
    <property type="entry name" value="Ribosomal_L23"/>
    <property type="match status" value="1"/>
</dbReference>
<accession>Q553D8</accession>
<evidence type="ECO:0000256" key="2">
    <source>
        <dbReference type="ARBA" id="ARBA00022980"/>
    </source>
</evidence>
<dbReference type="PANTHER" id="PTHR12059:SF5">
    <property type="entry name" value="LARGE RIBOSOMAL SUBUNIT PROTEIN UL23M"/>
    <property type="match status" value="1"/>
</dbReference>
<reference evidence="5 6" key="1">
    <citation type="journal article" date="2005" name="Nature">
        <title>The genome of the social amoeba Dictyostelium discoideum.</title>
        <authorList>
            <consortium name="The Dictyostelium discoideum Sequencing Consortium"/>
            <person name="Eichinger L."/>
            <person name="Pachebat J.A."/>
            <person name="Glockner G."/>
            <person name="Rajandream M.A."/>
            <person name="Sucgang R."/>
            <person name="Berriman M."/>
            <person name="Song J."/>
            <person name="Olsen R."/>
            <person name="Szafranski K."/>
            <person name="Xu Q."/>
            <person name="Tunggal B."/>
            <person name="Kummerfeld S."/>
            <person name="Madera M."/>
            <person name="Konfortov B.A."/>
            <person name="Rivero F."/>
            <person name="Bankier A.T."/>
            <person name="Lehmann R."/>
            <person name="Hamlin N."/>
            <person name="Davies R."/>
            <person name="Gaudet P."/>
            <person name="Fey P."/>
            <person name="Pilcher K."/>
            <person name="Chen G."/>
            <person name="Saunders D."/>
            <person name="Sodergren E."/>
            <person name="Davis P."/>
            <person name="Kerhornou A."/>
            <person name="Nie X."/>
            <person name="Hall N."/>
            <person name="Anjard C."/>
            <person name="Hemphill L."/>
            <person name="Bason N."/>
            <person name="Farbrother P."/>
            <person name="Desany B."/>
            <person name="Just E."/>
            <person name="Morio T."/>
            <person name="Rost R."/>
            <person name="Churcher C."/>
            <person name="Cooper J."/>
            <person name="Haydock S."/>
            <person name="van Driessche N."/>
            <person name="Cronin A."/>
            <person name="Goodhead I."/>
            <person name="Muzny D."/>
            <person name="Mourier T."/>
            <person name="Pain A."/>
            <person name="Lu M."/>
            <person name="Harper D."/>
            <person name="Lindsay R."/>
            <person name="Hauser H."/>
            <person name="James K."/>
            <person name="Quiles M."/>
            <person name="Madan Babu M."/>
            <person name="Saito T."/>
            <person name="Buchrieser C."/>
            <person name="Wardroper A."/>
            <person name="Felder M."/>
            <person name="Thangavelu M."/>
            <person name="Johnson D."/>
            <person name="Knights A."/>
            <person name="Loulseged H."/>
            <person name="Mungall K."/>
            <person name="Oliver K."/>
            <person name="Price C."/>
            <person name="Quail M.A."/>
            <person name="Urushihara H."/>
            <person name="Hernandez J."/>
            <person name="Rabbinowitsch E."/>
            <person name="Steffen D."/>
            <person name="Sanders M."/>
            <person name="Ma J."/>
            <person name="Kohara Y."/>
            <person name="Sharp S."/>
            <person name="Simmonds M."/>
            <person name="Spiegler S."/>
            <person name="Tivey A."/>
            <person name="Sugano S."/>
            <person name="White B."/>
            <person name="Walker D."/>
            <person name="Woodward J."/>
            <person name="Winckler T."/>
            <person name="Tanaka Y."/>
            <person name="Shaulsky G."/>
            <person name="Schleicher M."/>
            <person name="Weinstock G."/>
            <person name="Rosenthal A."/>
            <person name="Cox E.C."/>
            <person name="Chisholm R.L."/>
            <person name="Gibbs R."/>
            <person name="Loomis W.F."/>
            <person name="Platzer M."/>
            <person name="Kay R.R."/>
            <person name="Williams J."/>
            <person name="Dear P.H."/>
            <person name="Noegel A.A."/>
            <person name="Barrell B."/>
            <person name="Kuspa A."/>
        </authorList>
    </citation>
    <scope>NUCLEOTIDE SEQUENCE [LARGE SCALE GENOMIC DNA]</scope>
    <source>
        <strain evidence="5 6">AX4</strain>
    </source>
</reference>
<dbReference type="FunFam" id="3.30.70.330:FF:001793">
    <property type="match status" value="1"/>
</dbReference>
<protein>
    <recommendedName>
        <fullName evidence="4">Large ribosomal subunit protein uL23m</fullName>
    </recommendedName>
</protein>
<keyword evidence="2" id="KW-0689">Ribosomal protein</keyword>
<evidence type="ECO:0000256" key="3">
    <source>
        <dbReference type="ARBA" id="ARBA00023274"/>
    </source>
</evidence>
<dbReference type="dictyBase" id="DDB_G0275673"/>
<dbReference type="Gene3D" id="3.30.70.330">
    <property type="match status" value="1"/>
</dbReference>
<dbReference type="AlphaFoldDB" id="Q86HC7"/>
<dbReference type="InterPro" id="IPR013025">
    <property type="entry name" value="Ribosomal_uL23-like"/>
</dbReference>